<dbReference type="InterPro" id="IPR028098">
    <property type="entry name" value="Glyco_trans_4-like_N"/>
</dbReference>
<dbReference type="RefSeq" id="WP_343851922.1">
    <property type="nucleotide sequence ID" value="NZ_BAAAFI010000013.1"/>
</dbReference>
<feature type="domain" description="Glycosyl transferase family 1" evidence="1">
    <location>
        <begin position="188"/>
        <end position="359"/>
    </location>
</feature>
<reference evidence="3 4" key="1">
    <citation type="journal article" date="2019" name="Int. J. Syst. Evol. Microbiol.">
        <title>The Global Catalogue of Microorganisms (GCM) 10K type strain sequencing project: providing services to taxonomists for standard genome sequencing and annotation.</title>
        <authorList>
            <consortium name="The Broad Institute Genomics Platform"/>
            <consortium name="The Broad Institute Genome Sequencing Center for Infectious Disease"/>
            <person name="Wu L."/>
            <person name="Ma J."/>
        </authorList>
    </citation>
    <scope>NUCLEOTIDE SEQUENCE [LARGE SCALE GENOMIC DNA]</scope>
    <source>
        <strain evidence="3 4">JCM 16112</strain>
    </source>
</reference>
<dbReference type="Proteomes" id="UP001500469">
    <property type="component" value="Unassembled WGS sequence"/>
</dbReference>
<protein>
    <submittedName>
        <fullName evidence="3">Glycosyltransferase family 4 protein</fullName>
    </submittedName>
</protein>
<keyword evidence="4" id="KW-1185">Reference proteome</keyword>
<evidence type="ECO:0000259" key="1">
    <source>
        <dbReference type="Pfam" id="PF00534"/>
    </source>
</evidence>
<dbReference type="PANTHER" id="PTHR12526:SF630">
    <property type="entry name" value="GLYCOSYLTRANSFERASE"/>
    <property type="match status" value="1"/>
</dbReference>
<dbReference type="Pfam" id="PF13439">
    <property type="entry name" value="Glyco_transf_4"/>
    <property type="match status" value="1"/>
</dbReference>
<dbReference type="Gene3D" id="3.40.50.2000">
    <property type="entry name" value="Glycogen Phosphorylase B"/>
    <property type="match status" value="2"/>
</dbReference>
<gene>
    <name evidence="3" type="ORF">GCM10009119_24450</name>
</gene>
<proteinExistence type="predicted"/>
<dbReference type="CDD" id="cd03801">
    <property type="entry name" value="GT4_PimA-like"/>
    <property type="match status" value="1"/>
</dbReference>
<dbReference type="PANTHER" id="PTHR12526">
    <property type="entry name" value="GLYCOSYLTRANSFERASE"/>
    <property type="match status" value="1"/>
</dbReference>
<dbReference type="EMBL" id="BAAAFI010000013">
    <property type="protein sequence ID" value="GAA0879477.1"/>
    <property type="molecule type" value="Genomic_DNA"/>
</dbReference>
<organism evidence="3 4">
    <name type="scientific">Algoriphagus jejuensis</name>
    <dbReference type="NCBI Taxonomy" id="419934"/>
    <lineage>
        <taxon>Bacteria</taxon>
        <taxon>Pseudomonadati</taxon>
        <taxon>Bacteroidota</taxon>
        <taxon>Cytophagia</taxon>
        <taxon>Cytophagales</taxon>
        <taxon>Cyclobacteriaceae</taxon>
        <taxon>Algoriphagus</taxon>
    </lineage>
</organism>
<evidence type="ECO:0000313" key="4">
    <source>
        <dbReference type="Proteomes" id="UP001500469"/>
    </source>
</evidence>
<feature type="domain" description="Glycosyltransferase subfamily 4-like N-terminal" evidence="2">
    <location>
        <begin position="18"/>
        <end position="179"/>
    </location>
</feature>
<evidence type="ECO:0000313" key="3">
    <source>
        <dbReference type="EMBL" id="GAA0879477.1"/>
    </source>
</evidence>
<accession>A0ABN1N0U2</accession>
<dbReference type="Pfam" id="PF00534">
    <property type="entry name" value="Glycos_transf_1"/>
    <property type="match status" value="1"/>
</dbReference>
<dbReference type="InterPro" id="IPR001296">
    <property type="entry name" value="Glyco_trans_1"/>
</dbReference>
<dbReference type="SUPFAM" id="SSF53756">
    <property type="entry name" value="UDP-Glycosyltransferase/glycogen phosphorylase"/>
    <property type="match status" value="1"/>
</dbReference>
<name>A0ABN1N0U2_9BACT</name>
<sequence>MNAKRRIIMLNLDSDLYGANKVFFQVAKALKEEGHDILIFLPGDGPLVELFKIHGFAYRSVNLAVVRRKYFNLSGLLNRSRRFIKAYRVLKNEAINWRADTIYTNTILIWVGMVVARSLRLRHFWHLHEMLGRGIPKRIFGFFLAKNNDTFICVSQAVIDCWQQYFNPKCTCRLLFNGVPKPEFTDTQILRKELALAKDTLLIGLIGRINFIKGQPYFIDIAKEITKTRQNVEFVIVGDPYPGNEYLVDELANQIKDYGLTNVHLLGFRNDIGNVLQSLDIMMFPSVTDDSFPLVVLEGMQSSLPIVATHQGGVKEMIEEGKSGVFIPINDAKVAAEKIQPLLDDKEKRKQMGESAYERVNQYFSEKTFRENLIQIFN</sequence>
<comment type="caution">
    <text evidence="3">The sequence shown here is derived from an EMBL/GenBank/DDBJ whole genome shotgun (WGS) entry which is preliminary data.</text>
</comment>
<evidence type="ECO:0000259" key="2">
    <source>
        <dbReference type="Pfam" id="PF13439"/>
    </source>
</evidence>